<dbReference type="PANTHER" id="PTHR35678">
    <property type="entry name" value="PROTEIN STPG4"/>
    <property type="match status" value="1"/>
</dbReference>
<dbReference type="GO" id="GO:0003682">
    <property type="term" value="F:chromatin binding"/>
    <property type="evidence" value="ECO:0007669"/>
    <property type="project" value="TreeGrafter"/>
</dbReference>
<evidence type="ECO:0000256" key="3">
    <source>
        <dbReference type="ARBA" id="ARBA00022490"/>
    </source>
</evidence>
<proteinExistence type="evidence at transcript level"/>
<dbReference type="GO" id="GO:0001940">
    <property type="term" value="C:male pronucleus"/>
    <property type="evidence" value="ECO:0007669"/>
    <property type="project" value="TreeGrafter"/>
</dbReference>
<dbReference type="GO" id="GO:0005737">
    <property type="term" value="C:cytoplasm"/>
    <property type="evidence" value="ECO:0007669"/>
    <property type="project" value="UniProtKB-SubCell"/>
</dbReference>
<evidence type="ECO:0000256" key="4">
    <source>
        <dbReference type="ARBA" id="ARBA00023242"/>
    </source>
</evidence>
<comment type="subcellular location">
    <subcellularLocation>
        <location evidence="2">Cytoplasm</location>
    </subcellularLocation>
    <subcellularLocation>
        <location evidence="1">Nucleus</location>
    </subcellularLocation>
</comment>
<dbReference type="GO" id="GO:0044727">
    <property type="term" value="P:epigenetic programing of male pronucleus"/>
    <property type="evidence" value="ECO:0007669"/>
    <property type="project" value="TreeGrafter"/>
</dbReference>
<protein>
    <submittedName>
        <fullName evidence="6">O(6)-methylguanine-induced apoptosis 2-like</fullName>
    </submittedName>
</protein>
<evidence type="ECO:0000256" key="5">
    <source>
        <dbReference type="SAM" id="MobiDB-lite"/>
    </source>
</evidence>
<sequence length="344" mass="37773">MALDSIQPIESVQRIHSRVTGKLYKGHGITAASASIPSKYQTIVTNNADKKGFCTQAKRFSEDYYVNDIPGPGNYQCPHGEIEKKSTSFSKKGTGSFASKTYRAMKSQQSRTPGAGSYNLPSLLSTRKEFNRANSSSFHLPIALTTQDTMVGPVRAPAPNQYNVQKFNVGKNYGVAAEAAFKSKTKRQTIPVGSTRVPSPSHYNIRDDGIRPTAKAPTSIFSSTTKRDVISKPADNPGPGTYKPFHPSSPTNKLTFPRRHYLCISAPAMALPAPVENPGPGSYELVDYEGPTKHYMSSGVFVSNTSRWTFNHPTKDNPGPASYRPERMGKQSFIYNAQNRWVPL</sequence>
<keyword evidence="4" id="KW-0539">Nucleus</keyword>
<dbReference type="AlphaFoldDB" id="A0A6F9DU06"/>
<evidence type="ECO:0000313" key="6">
    <source>
        <dbReference type="EMBL" id="CAB3266661.1"/>
    </source>
</evidence>
<gene>
    <name evidence="6" type="primary">Stpg1</name>
</gene>
<dbReference type="EMBL" id="LR790799">
    <property type="protein sequence ID" value="CAB3266661.1"/>
    <property type="molecule type" value="mRNA"/>
</dbReference>
<reference evidence="6" key="1">
    <citation type="submission" date="2020-04" db="EMBL/GenBank/DDBJ databases">
        <authorList>
            <person name="Neveu A P."/>
        </authorList>
    </citation>
    <scope>NUCLEOTIDE SEQUENCE</scope>
    <source>
        <tissue evidence="6">Whole embryo</tissue>
    </source>
</reference>
<evidence type="ECO:0000256" key="2">
    <source>
        <dbReference type="ARBA" id="ARBA00004496"/>
    </source>
</evidence>
<dbReference type="GO" id="GO:0042393">
    <property type="term" value="F:histone binding"/>
    <property type="evidence" value="ECO:0007669"/>
    <property type="project" value="TreeGrafter"/>
</dbReference>
<dbReference type="InterPro" id="IPR010736">
    <property type="entry name" value="SHIPPO-rpt"/>
</dbReference>
<dbReference type="PANTHER" id="PTHR35678:SF1">
    <property type="entry name" value="PROTEIN STPG4"/>
    <property type="match status" value="1"/>
</dbReference>
<keyword evidence="3" id="KW-0963">Cytoplasm</keyword>
<organism evidence="6">
    <name type="scientific">Phallusia mammillata</name>
    <dbReference type="NCBI Taxonomy" id="59560"/>
    <lineage>
        <taxon>Eukaryota</taxon>
        <taxon>Metazoa</taxon>
        <taxon>Chordata</taxon>
        <taxon>Tunicata</taxon>
        <taxon>Ascidiacea</taxon>
        <taxon>Phlebobranchia</taxon>
        <taxon>Ascidiidae</taxon>
        <taxon>Phallusia</taxon>
    </lineage>
</organism>
<dbReference type="Pfam" id="PF07004">
    <property type="entry name" value="SHIPPO-rpt"/>
    <property type="match status" value="3"/>
</dbReference>
<dbReference type="GO" id="GO:0042585">
    <property type="term" value="C:germinal vesicle"/>
    <property type="evidence" value="ECO:0007669"/>
    <property type="project" value="TreeGrafter"/>
</dbReference>
<name>A0A6F9DU06_9ASCI</name>
<accession>A0A6F9DU06</accession>
<evidence type="ECO:0000256" key="1">
    <source>
        <dbReference type="ARBA" id="ARBA00004123"/>
    </source>
</evidence>
<feature type="region of interest" description="Disordered" evidence="5">
    <location>
        <begin position="187"/>
        <end position="250"/>
    </location>
</feature>
<dbReference type="GO" id="GO:0001939">
    <property type="term" value="C:female pronucleus"/>
    <property type="evidence" value="ECO:0007669"/>
    <property type="project" value="TreeGrafter"/>
</dbReference>